<proteinExistence type="inferred from homology"/>
<sequence length="318" mass="35968">MLLQKLFIMQWFVQVWHKMNIRAVLLVVLLVIHEGAGAGGRPRRPPEQWYKPGTSGSFYVENSPYTDVVDEMKDWIKDQRDKETDDLEEYPDNPVLKKQFLKSKPAHWFLPLLLGRSTTKTNLAFRSDNLYLSGFTNGEGSWFSFETDGEYVIPESTVLGFRGNYRDLVAGGVGTDEQAWTHLIGLAIGRGAVLEAIAVVNGYNPNTTPDADIKRALATLIVVFMEAQRFPYIRQRVHDAWKSENGGSLDALGAEMVVHWKRTSCALLIWATKQDKGDWNSKEARKLMEDPPEGLRIFTPEQARATIGPVLRSEHCSE</sequence>
<evidence type="ECO:0000313" key="2">
    <source>
        <dbReference type="EMBL" id="CAL5072792.1"/>
    </source>
</evidence>
<dbReference type="GO" id="GO:0090729">
    <property type="term" value="F:toxin activity"/>
    <property type="evidence" value="ECO:0007669"/>
    <property type="project" value="UniProtKB-KW"/>
</dbReference>
<dbReference type="Gene3D" id="3.40.420.10">
    <property type="entry name" value="Ricin (A subunit), domain 1"/>
    <property type="match status" value="1"/>
</dbReference>
<dbReference type="SUPFAM" id="SSF56371">
    <property type="entry name" value="Ribosome inactivating proteins (RIP)"/>
    <property type="match status" value="1"/>
</dbReference>
<dbReference type="InterPro" id="IPR036041">
    <property type="entry name" value="Ribosome-inact_prot_sf"/>
</dbReference>
<keyword evidence="1" id="KW-0378">Hydrolase</keyword>
<keyword evidence="1" id="KW-0800">Toxin</keyword>
<gene>
    <name evidence="2" type="ORF">URODEC1_LOCUS104209</name>
</gene>
<dbReference type="GO" id="GO:0017148">
    <property type="term" value="P:negative regulation of translation"/>
    <property type="evidence" value="ECO:0007669"/>
    <property type="project" value="UniProtKB-KW"/>
</dbReference>
<comment type="catalytic activity">
    <reaction evidence="1">
        <text>Endohydrolysis of the N-glycosidic bond at one specific adenosine on the 28S rRNA.</text>
        <dbReference type="EC" id="3.2.2.22"/>
    </reaction>
</comment>
<dbReference type="PANTHER" id="PTHR33453:SF31">
    <property type="entry name" value="RRNA N-GLYCOSYLASE"/>
    <property type="match status" value="1"/>
</dbReference>
<evidence type="ECO:0000256" key="1">
    <source>
        <dbReference type="RuleBase" id="RU004915"/>
    </source>
</evidence>
<evidence type="ECO:0000313" key="3">
    <source>
        <dbReference type="Proteomes" id="UP001497457"/>
    </source>
</evidence>
<comment type="similarity">
    <text evidence="1">Belongs to the ribosome-inactivating protein family.</text>
</comment>
<dbReference type="EMBL" id="OZ075116">
    <property type="protein sequence ID" value="CAL5072792.1"/>
    <property type="molecule type" value="Genomic_DNA"/>
</dbReference>
<accession>A0ABC9FCP8</accession>
<dbReference type="InterPro" id="IPR001574">
    <property type="entry name" value="Ribosome_inactivat_prot"/>
</dbReference>
<dbReference type="Proteomes" id="UP001497457">
    <property type="component" value="Chromosome 6rd"/>
</dbReference>
<reference evidence="2 3" key="2">
    <citation type="submission" date="2024-10" db="EMBL/GenBank/DDBJ databases">
        <authorList>
            <person name="Ryan C."/>
        </authorList>
    </citation>
    <scope>NUCLEOTIDE SEQUENCE [LARGE SCALE GENOMIC DNA]</scope>
</reference>
<keyword evidence="3" id="KW-1185">Reference proteome</keyword>
<keyword evidence="1" id="KW-0611">Plant defense</keyword>
<dbReference type="GO" id="GO:0006952">
    <property type="term" value="P:defense response"/>
    <property type="evidence" value="ECO:0007669"/>
    <property type="project" value="UniProtKB-KW"/>
</dbReference>
<keyword evidence="1" id="KW-0652">Protein synthesis inhibitor</keyword>
<dbReference type="InterPro" id="IPR016138">
    <property type="entry name" value="Ribosome_inactivat_prot_sub1"/>
</dbReference>
<protein>
    <recommendedName>
        <fullName evidence="1">rRNA N-glycosylase</fullName>
        <ecNumber evidence="1">3.2.2.22</ecNumber>
    </recommendedName>
</protein>
<reference evidence="3" key="1">
    <citation type="submission" date="2024-06" db="EMBL/GenBank/DDBJ databases">
        <authorList>
            <person name="Ryan C."/>
        </authorList>
    </citation>
    <scope>NUCLEOTIDE SEQUENCE [LARGE SCALE GENOMIC DNA]</scope>
</reference>
<dbReference type="EC" id="3.2.2.22" evidence="1"/>
<dbReference type="PANTHER" id="PTHR33453">
    <property type="match status" value="1"/>
</dbReference>
<dbReference type="GO" id="GO:0030598">
    <property type="term" value="F:rRNA N-glycosylase activity"/>
    <property type="evidence" value="ECO:0007669"/>
    <property type="project" value="UniProtKB-EC"/>
</dbReference>
<name>A0ABC9FCP8_9POAL</name>
<dbReference type="AlphaFoldDB" id="A0ABC9FCP8"/>
<organism evidence="2 3">
    <name type="scientific">Urochloa decumbens</name>
    <dbReference type="NCBI Taxonomy" id="240449"/>
    <lineage>
        <taxon>Eukaryota</taxon>
        <taxon>Viridiplantae</taxon>
        <taxon>Streptophyta</taxon>
        <taxon>Embryophyta</taxon>
        <taxon>Tracheophyta</taxon>
        <taxon>Spermatophyta</taxon>
        <taxon>Magnoliopsida</taxon>
        <taxon>Liliopsida</taxon>
        <taxon>Poales</taxon>
        <taxon>Poaceae</taxon>
        <taxon>PACMAD clade</taxon>
        <taxon>Panicoideae</taxon>
        <taxon>Panicodae</taxon>
        <taxon>Paniceae</taxon>
        <taxon>Melinidinae</taxon>
        <taxon>Urochloa</taxon>
    </lineage>
</organism>
<dbReference type="Pfam" id="PF00161">
    <property type="entry name" value="RIP"/>
    <property type="match status" value="1"/>
</dbReference>